<dbReference type="OrthoDB" id="6007799at2"/>
<dbReference type="RefSeq" id="WP_009574483.1">
    <property type="nucleotide sequence ID" value="NZ_AEIG01000005.1"/>
</dbReference>
<dbReference type="Proteomes" id="UP000005615">
    <property type="component" value="Unassembled WGS sequence"/>
</dbReference>
<accession>F3KYL6</accession>
<keyword evidence="2" id="KW-1185">Reference proteome</keyword>
<dbReference type="AlphaFoldDB" id="F3KYL6"/>
<dbReference type="Pfam" id="PF11306">
    <property type="entry name" value="DUF3108"/>
    <property type="match status" value="1"/>
</dbReference>
<sequence length="201" mass="22836">MDLERSLKLTEKGDYLLTNQAKILLAGFIETSVFEQHDGTIQAKRYVYQGTGLISQKRELLFDPELNSIKSYDKGAWHDLDLTPMTYDRVSQLEQLRLSLIQGADPKMGFAVEIADRKKIKHYKLDFVGEEIIETDLGPIPTIRFQRGAEDDERESNIWLAPAWDFLMVKTTHVEDGTLIAATVSKAYLDGQALSITPEEE</sequence>
<reference evidence="1 2" key="1">
    <citation type="journal article" date="2011" name="J. Bacteriol.">
        <title>Genome sequence of strain IMCC3088, a proteorhodopsin-containing marine bacterium belonging to the OM60/NOR5 clade.</title>
        <authorList>
            <person name="Jang Y."/>
            <person name="Oh H.M."/>
            <person name="Kang I."/>
            <person name="Lee K."/>
            <person name="Yang S.J."/>
            <person name="Cho J.C."/>
        </authorList>
    </citation>
    <scope>NUCLEOTIDE SEQUENCE [LARGE SCALE GENOMIC DNA]</scope>
    <source>
        <strain evidence="1 2">IMCC3088</strain>
    </source>
</reference>
<dbReference type="InterPro" id="IPR021457">
    <property type="entry name" value="DUF3108"/>
</dbReference>
<protein>
    <submittedName>
        <fullName evidence="1">Uncharacterized protein</fullName>
    </submittedName>
</protein>
<dbReference type="STRING" id="2518989.IMCC3088_1969"/>
<comment type="caution">
    <text evidence="1">The sequence shown here is derived from an EMBL/GenBank/DDBJ whole genome shotgun (WGS) entry which is preliminary data.</text>
</comment>
<proteinExistence type="predicted"/>
<dbReference type="EMBL" id="AEIG01000005">
    <property type="protein sequence ID" value="EGG30780.1"/>
    <property type="molecule type" value="Genomic_DNA"/>
</dbReference>
<evidence type="ECO:0000313" key="2">
    <source>
        <dbReference type="Proteomes" id="UP000005615"/>
    </source>
</evidence>
<dbReference type="eggNOG" id="ENOG5032WQI">
    <property type="taxonomic scope" value="Bacteria"/>
</dbReference>
<organism evidence="1 2">
    <name type="scientific">Aequoribacter fuscus</name>
    <dbReference type="NCBI Taxonomy" id="2518989"/>
    <lineage>
        <taxon>Bacteria</taxon>
        <taxon>Pseudomonadati</taxon>
        <taxon>Pseudomonadota</taxon>
        <taxon>Gammaproteobacteria</taxon>
        <taxon>Cellvibrionales</taxon>
        <taxon>Halieaceae</taxon>
        <taxon>Aequoribacter</taxon>
    </lineage>
</organism>
<evidence type="ECO:0000313" key="1">
    <source>
        <dbReference type="EMBL" id="EGG30780.1"/>
    </source>
</evidence>
<gene>
    <name evidence="1" type="ORF">IMCC3088_1969</name>
</gene>
<name>F3KYL6_9GAMM</name>